<sequence length="120" mass="13924">MKSNGRHNNNWKQRATLALVMFFCVLISSAEYLTLLQQEVEHQKEIKELPESQTETETFFNIAVDAVVPFVTVLGQQVFHLIYETFKFEKPETGFQNISFPSTLPFWEILLERIISTNAP</sequence>
<evidence type="ECO:0000313" key="2">
    <source>
        <dbReference type="Proteomes" id="UP000004478"/>
    </source>
</evidence>
<dbReference type="RefSeq" id="WP_009184899.1">
    <property type="nucleotide sequence ID" value="NZ_AMGM01000024.1"/>
</dbReference>
<keyword evidence="2" id="KW-1185">Reference proteome</keyword>
<comment type="caution">
    <text evidence="1">The sequence shown here is derived from an EMBL/GenBank/DDBJ whole genome shotgun (WGS) entry which is preliminary data.</text>
</comment>
<reference evidence="1 2" key="1">
    <citation type="journal article" date="2012" name="J. Bacteriol.">
        <title>Draft Genome Sequence of Cecembia lonarensis Strain LW9T, Isolated from Lonar Lake, a Haloalkaline Lake in India.</title>
        <authorList>
            <person name="Shivaji S."/>
            <person name="Ara S."/>
            <person name="Singh A."/>
            <person name="Pinnaka A.K."/>
        </authorList>
    </citation>
    <scope>NUCLEOTIDE SEQUENCE [LARGE SCALE GENOMIC DNA]</scope>
    <source>
        <strain evidence="1 2">LW9</strain>
    </source>
</reference>
<dbReference type="Proteomes" id="UP000004478">
    <property type="component" value="Unassembled WGS sequence"/>
</dbReference>
<protein>
    <submittedName>
        <fullName evidence="1">Uncharacterized protein</fullName>
    </submittedName>
</protein>
<evidence type="ECO:0000313" key="1">
    <source>
        <dbReference type="EMBL" id="EKB49472.1"/>
    </source>
</evidence>
<accession>K1LB25</accession>
<gene>
    <name evidence="1" type="ORF">B879_01869</name>
</gene>
<organism evidence="1 2">
    <name type="scientific">Cecembia lonarensis (strain CCUG 58316 / KCTC 22772 / LW9)</name>
    <dbReference type="NCBI Taxonomy" id="1225176"/>
    <lineage>
        <taxon>Bacteria</taxon>
        <taxon>Pseudomonadati</taxon>
        <taxon>Bacteroidota</taxon>
        <taxon>Cytophagia</taxon>
        <taxon>Cytophagales</taxon>
        <taxon>Cyclobacteriaceae</taxon>
        <taxon>Cecembia</taxon>
    </lineage>
</organism>
<dbReference type="EMBL" id="AMGM01000024">
    <property type="protein sequence ID" value="EKB49472.1"/>
    <property type="molecule type" value="Genomic_DNA"/>
</dbReference>
<name>K1LB25_CECL9</name>
<proteinExistence type="predicted"/>
<dbReference type="AlphaFoldDB" id="K1LB25"/>